<dbReference type="RefSeq" id="XP_017880860.1">
    <property type="nucleotide sequence ID" value="XM_018025371.2"/>
</dbReference>
<organism evidence="5 6">
    <name type="scientific">Ceratina calcarata</name>
    <dbReference type="NCBI Taxonomy" id="156304"/>
    <lineage>
        <taxon>Eukaryota</taxon>
        <taxon>Metazoa</taxon>
        <taxon>Ecdysozoa</taxon>
        <taxon>Arthropoda</taxon>
        <taxon>Hexapoda</taxon>
        <taxon>Insecta</taxon>
        <taxon>Pterygota</taxon>
        <taxon>Neoptera</taxon>
        <taxon>Endopterygota</taxon>
        <taxon>Hymenoptera</taxon>
        <taxon>Apocrita</taxon>
        <taxon>Aculeata</taxon>
        <taxon>Apoidea</taxon>
        <taxon>Anthophila</taxon>
        <taxon>Apidae</taxon>
        <taxon>Ceratina</taxon>
        <taxon>Zadontomerus</taxon>
    </lineage>
</organism>
<evidence type="ECO:0000259" key="4">
    <source>
        <dbReference type="Pfam" id="PF21362"/>
    </source>
</evidence>
<dbReference type="GO" id="GO:0008270">
    <property type="term" value="F:zinc ion binding"/>
    <property type="evidence" value="ECO:0007669"/>
    <property type="project" value="UniProtKB-KW"/>
</dbReference>
<keyword evidence="5" id="KW-1185">Reference proteome</keyword>
<reference evidence="6" key="1">
    <citation type="submission" date="2025-08" db="UniProtKB">
        <authorList>
            <consortium name="RefSeq"/>
        </authorList>
    </citation>
    <scope>IDENTIFICATION</scope>
    <source>
        <tissue evidence="6">Whole body</tissue>
    </source>
</reference>
<name>A0AAJ7IZ83_9HYME</name>
<keyword evidence="2" id="KW-0863">Zinc-finger</keyword>
<dbReference type="Proteomes" id="UP000694925">
    <property type="component" value="Unplaced"/>
</dbReference>
<feature type="domain" description="E3 ubiquitin-protein ligase Sina-like RING finger" evidence="4">
    <location>
        <begin position="17"/>
        <end position="53"/>
    </location>
</feature>
<gene>
    <name evidence="6" type="primary">LOC108625386</name>
</gene>
<evidence type="ECO:0000256" key="2">
    <source>
        <dbReference type="ARBA" id="ARBA00022771"/>
    </source>
</evidence>
<protein>
    <submittedName>
        <fullName evidence="6">Uncharacterized protein LOC108625386</fullName>
    </submittedName>
</protein>
<proteinExistence type="predicted"/>
<dbReference type="GeneID" id="108625386"/>
<keyword evidence="1" id="KW-0479">Metal-binding</keyword>
<sequence>MDEYKAWIKALELDIECPICLDIPQTSALLCINGHHVCQSCHKAKKLEICPTCFQDFTEAKNLFLDKFIGSLEILQESIEKIVEKERQNVHKICHEYMEQHKKEILQKAVRSVCTQTDFKETPTYRQNNQPSNNKKLKILYPCNIGKCERRYDYTSLIIHVKREHNNIFSETAINAGETFFKKFELPKEELPKIYDFAFHISNMGLFFFNITIHTSGELKAVVILVNQSIPKIFSCEFGVSCRNVLLKNQGIVKSCDPNIRMISNHEFHLNKDKMFHVKRNKTLDCTLKITEIRRNPPSNNPIPSLF</sequence>
<dbReference type="KEGG" id="ccal:108625386"/>
<accession>A0AAJ7IZ83</accession>
<keyword evidence="3" id="KW-0862">Zinc</keyword>
<dbReference type="Gene3D" id="3.30.40.10">
    <property type="entry name" value="Zinc/RING finger domain, C3HC4 (zinc finger)"/>
    <property type="match status" value="1"/>
</dbReference>
<dbReference type="Pfam" id="PF21362">
    <property type="entry name" value="Sina_RING"/>
    <property type="match status" value="1"/>
</dbReference>
<dbReference type="InterPro" id="IPR013083">
    <property type="entry name" value="Znf_RING/FYVE/PHD"/>
</dbReference>
<evidence type="ECO:0000313" key="6">
    <source>
        <dbReference type="RefSeq" id="XP_017880860.1"/>
    </source>
</evidence>
<evidence type="ECO:0000313" key="5">
    <source>
        <dbReference type="Proteomes" id="UP000694925"/>
    </source>
</evidence>
<dbReference type="InterPro" id="IPR049548">
    <property type="entry name" value="Sina-like_RING"/>
</dbReference>
<dbReference type="AlphaFoldDB" id="A0AAJ7IZ83"/>
<evidence type="ECO:0000256" key="3">
    <source>
        <dbReference type="ARBA" id="ARBA00022833"/>
    </source>
</evidence>
<dbReference type="SUPFAM" id="SSF57850">
    <property type="entry name" value="RING/U-box"/>
    <property type="match status" value="1"/>
</dbReference>
<evidence type="ECO:0000256" key="1">
    <source>
        <dbReference type="ARBA" id="ARBA00022723"/>
    </source>
</evidence>